<dbReference type="SMART" id="SM00228">
    <property type="entry name" value="PDZ"/>
    <property type="match status" value="1"/>
</dbReference>
<evidence type="ECO:0000313" key="5">
    <source>
        <dbReference type="EMBL" id="OQS04038.1"/>
    </source>
</evidence>
<dbReference type="PANTHER" id="PTHR24153:SF8">
    <property type="entry name" value="FORKED, ISOFORM F"/>
    <property type="match status" value="1"/>
</dbReference>
<proteinExistence type="predicted"/>
<dbReference type="Proteomes" id="UP000243217">
    <property type="component" value="Unassembled WGS sequence"/>
</dbReference>
<feature type="compositionally biased region" description="Polar residues" evidence="3">
    <location>
        <begin position="156"/>
        <end position="186"/>
    </location>
</feature>
<gene>
    <name evidence="5" type="ORF">THRCLA_03683</name>
</gene>
<dbReference type="GO" id="GO:0051015">
    <property type="term" value="F:actin filament binding"/>
    <property type="evidence" value="ECO:0007669"/>
    <property type="project" value="TreeGrafter"/>
</dbReference>
<reference evidence="5 6" key="1">
    <citation type="journal article" date="2014" name="Genome Biol. Evol.">
        <title>The secreted proteins of Achlya hypogyna and Thraustotheca clavata identify the ancestral oomycete secretome and reveal gene acquisitions by horizontal gene transfer.</title>
        <authorList>
            <person name="Misner I."/>
            <person name="Blouin N."/>
            <person name="Leonard G."/>
            <person name="Richards T.A."/>
            <person name="Lane C.E."/>
        </authorList>
    </citation>
    <scope>NUCLEOTIDE SEQUENCE [LARGE SCALE GENOMIC DNA]</scope>
    <source>
        <strain evidence="5 6">ATCC 34112</strain>
    </source>
</reference>
<keyword evidence="6" id="KW-1185">Reference proteome</keyword>
<sequence length="410" mass="44956">MDQVALQRAEEGEWKELNDLAENLPQSIMVTDEFGMLPLHWACTELKVPLDTIELLVKTFPEACETKNLSGMLPLHVAITNKLPALHLNVLVSAFPAAVFVKSGEGYFPAEMARKYRLPEHSINILKKAVPMTDRRSSLGMRMSSIGTSLNRRTSMMTRSESDTHIPSFSTPSIITRNESCDSNLKSFGRSGRSPSQASTASSVFSHPSAFDSQRVMQSMDGSNTSLHSLDHPDDSMDDISSELRDLSGQLQHLGSVLRSSSSISNAPRLHSVLWNPGDRLGMALESFGEDDKGARIKRFTGNSEAIGVDALQVGDVLVSINGISVSSVPFTTVCKFLKKTNVTCKLTFQTPEVEEDDSQLHYVSTSSTGSEEDNTMPPVYMKMASMLEETMVKVQSVEDILRLSSVMAV</sequence>
<dbReference type="InterPro" id="IPR052420">
    <property type="entry name" value="Espin/Espin-like"/>
</dbReference>
<feature type="region of interest" description="Disordered" evidence="3">
    <location>
        <begin position="219"/>
        <end position="241"/>
    </location>
</feature>
<keyword evidence="1" id="KW-0677">Repeat</keyword>
<accession>A0A1W0A196</accession>
<feature type="compositionally biased region" description="Polar residues" evidence="3">
    <location>
        <begin position="219"/>
        <end position="228"/>
    </location>
</feature>
<dbReference type="GO" id="GO:0051017">
    <property type="term" value="P:actin filament bundle assembly"/>
    <property type="evidence" value="ECO:0007669"/>
    <property type="project" value="TreeGrafter"/>
</dbReference>
<evidence type="ECO:0000256" key="2">
    <source>
        <dbReference type="ARBA" id="ARBA00023043"/>
    </source>
</evidence>
<feature type="region of interest" description="Disordered" evidence="3">
    <location>
        <begin position="156"/>
        <end position="206"/>
    </location>
</feature>
<evidence type="ECO:0000256" key="3">
    <source>
        <dbReference type="SAM" id="MobiDB-lite"/>
    </source>
</evidence>
<dbReference type="SUPFAM" id="SSF48403">
    <property type="entry name" value="Ankyrin repeat"/>
    <property type="match status" value="1"/>
</dbReference>
<dbReference type="PROSITE" id="PS50106">
    <property type="entry name" value="PDZ"/>
    <property type="match status" value="1"/>
</dbReference>
<dbReference type="InterPro" id="IPR036770">
    <property type="entry name" value="Ankyrin_rpt-contain_sf"/>
</dbReference>
<organism evidence="5 6">
    <name type="scientific">Thraustotheca clavata</name>
    <dbReference type="NCBI Taxonomy" id="74557"/>
    <lineage>
        <taxon>Eukaryota</taxon>
        <taxon>Sar</taxon>
        <taxon>Stramenopiles</taxon>
        <taxon>Oomycota</taxon>
        <taxon>Saprolegniomycetes</taxon>
        <taxon>Saprolegniales</taxon>
        <taxon>Achlyaceae</taxon>
        <taxon>Thraustotheca</taxon>
    </lineage>
</organism>
<dbReference type="InterPro" id="IPR036034">
    <property type="entry name" value="PDZ_sf"/>
</dbReference>
<feature type="domain" description="PDZ" evidence="4">
    <location>
        <begin position="278"/>
        <end position="353"/>
    </location>
</feature>
<dbReference type="Pfam" id="PF00595">
    <property type="entry name" value="PDZ"/>
    <property type="match status" value="1"/>
</dbReference>
<dbReference type="AlphaFoldDB" id="A0A1W0A196"/>
<dbReference type="CDD" id="cd00136">
    <property type="entry name" value="PDZ_canonical"/>
    <property type="match status" value="1"/>
</dbReference>
<dbReference type="EMBL" id="JNBS01000691">
    <property type="protein sequence ID" value="OQS04038.1"/>
    <property type="molecule type" value="Genomic_DNA"/>
</dbReference>
<dbReference type="SUPFAM" id="SSF50156">
    <property type="entry name" value="PDZ domain-like"/>
    <property type="match status" value="1"/>
</dbReference>
<dbReference type="GO" id="GO:0005737">
    <property type="term" value="C:cytoplasm"/>
    <property type="evidence" value="ECO:0007669"/>
    <property type="project" value="TreeGrafter"/>
</dbReference>
<protein>
    <recommendedName>
        <fullName evidence="4">PDZ domain-containing protein</fullName>
    </recommendedName>
</protein>
<dbReference type="Gene3D" id="2.30.42.10">
    <property type="match status" value="1"/>
</dbReference>
<dbReference type="InterPro" id="IPR001478">
    <property type="entry name" value="PDZ"/>
</dbReference>
<comment type="caution">
    <text evidence="5">The sequence shown here is derived from an EMBL/GenBank/DDBJ whole genome shotgun (WGS) entry which is preliminary data.</text>
</comment>
<dbReference type="OrthoDB" id="10254686at2759"/>
<dbReference type="Gene3D" id="1.25.40.20">
    <property type="entry name" value="Ankyrin repeat-containing domain"/>
    <property type="match status" value="1"/>
</dbReference>
<evidence type="ECO:0000313" key="6">
    <source>
        <dbReference type="Proteomes" id="UP000243217"/>
    </source>
</evidence>
<keyword evidence="2" id="KW-0040">ANK repeat</keyword>
<evidence type="ECO:0000259" key="4">
    <source>
        <dbReference type="PROSITE" id="PS50106"/>
    </source>
</evidence>
<evidence type="ECO:0000256" key="1">
    <source>
        <dbReference type="ARBA" id="ARBA00022737"/>
    </source>
</evidence>
<dbReference type="PANTHER" id="PTHR24153">
    <property type="entry name" value="ESPIN"/>
    <property type="match status" value="1"/>
</dbReference>
<feature type="compositionally biased region" description="Polar residues" evidence="3">
    <location>
        <begin position="193"/>
        <end position="206"/>
    </location>
</feature>
<name>A0A1W0A196_9STRA</name>